<dbReference type="EMBL" id="VMGL01000063">
    <property type="protein sequence ID" value="TSC95548.1"/>
    <property type="molecule type" value="Genomic_DNA"/>
</dbReference>
<gene>
    <name evidence="1" type="ORF">CEN88_459</name>
</gene>
<comment type="caution">
    <text evidence="1">The sequence shown here is derived from an EMBL/GenBank/DDBJ whole genome shotgun (WGS) entry which is preliminary data.</text>
</comment>
<protein>
    <submittedName>
        <fullName evidence="1">Uncharacterized protein</fullName>
    </submittedName>
</protein>
<name>A0A554LRQ2_9BACT</name>
<evidence type="ECO:0000313" key="2">
    <source>
        <dbReference type="Proteomes" id="UP000318711"/>
    </source>
</evidence>
<evidence type="ECO:0000313" key="1">
    <source>
        <dbReference type="EMBL" id="TSC95548.1"/>
    </source>
</evidence>
<sequence length="137" mass="15388">MVKANTTHPIILKLSVAHWRELAGILLGVNDLVEAISINSVPWNFAFPKTRSPLAHLGGGGISGQAVQPFTETFLRAMKAVNYHHLRKNPMPVIVPNIWEEGDIRWARRLGDALSFGSIFLRYPWRPRRIIASLSAR</sequence>
<organism evidence="1 2">
    <name type="scientific">Candidatus Berkelbacteria bacterium Licking1014_2</name>
    <dbReference type="NCBI Taxonomy" id="2017146"/>
    <lineage>
        <taxon>Bacteria</taxon>
        <taxon>Candidatus Berkelbacteria</taxon>
    </lineage>
</organism>
<reference evidence="1 2" key="1">
    <citation type="submission" date="2017-07" db="EMBL/GenBank/DDBJ databases">
        <title>Mechanisms for carbon and nitrogen cycling indicate functional differentiation within the Candidate Phyla Radiation.</title>
        <authorList>
            <person name="Danczak R.E."/>
            <person name="Johnston M.D."/>
            <person name="Kenah C."/>
            <person name="Slattery M."/>
            <person name="Wrighton K.C."/>
            <person name="Wilkins M.J."/>
        </authorList>
    </citation>
    <scope>NUCLEOTIDE SEQUENCE [LARGE SCALE GENOMIC DNA]</scope>
    <source>
        <strain evidence="1">Licking1014_2</strain>
    </source>
</reference>
<dbReference type="AlphaFoldDB" id="A0A554LRQ2"/>
<proteinExistence type="predicted"/>
<accession>A0A554LRQ2</accession>
<dbReference type="Proteomes" id="UP000318711">
    <property type="component" value="Unassembled WGS sequence"/>
</dbReference>